<evidence type="ECO:0000256" key="4">
    <source>
        <dbReference type="SAM" id="SignalP"/>
    </source>
</evidence>
<dbReference type="Gene3D" id="3.40.190.170">
    <property type="entry name" value="Bacterial extracellular solute-binding protein, family 7"/>
    <property type="match status" value="1"/>
</dbReference>
<feature type="signal peptide" evidence="4">
    <location>
        <begin position="1"/>
        <end position="24"/>
    </location>
</feature>
<comment type="caution">
    <text evidence="5">The sequence shown here is derived from an EMBL/GenBank/DDBJ whole genome shotgun (WGS) entry which is preliminary data.</text>
</comment>
<dbReference type="RefSeq" id="WP_258295645.1">
    <property type="nucleotide sequence ID" value="NZ_JANKJG010000012.1"/>
</dbReference>
<gene>
    <name evidence="5" type="ORF">NTA49_15135</name>
</gene>
<evidence type="ECO:0000313" key="6">
    <source>
        <dbReference type="Proteomes" id="UP001165396"/>
    </source>
</evidence>
<sequence>MFTKLRNTLPGLALGLAIAAPAAAQEVRIAVQCPAVPACSDWVYAEDFATALRDGGMEATVFAGASLGKDAEIVDQLSQGLLQFGVTNFVMIAQVDPRILGFLAPYVFEDSKQFFRATQETDSPLLDGIRENMEAQGIKVAGLPGLGGQMGLFNDAKDVASVDDLTDLRLRAIDANQVKLFEAWGTQGVVVDMPEFAGAVQQGIVDGYFNPPAVPLIFKHTEFLTHFTDLKAGTPFRAALMSADWYAGLSDDDKAVVDTAVETANAKNREWTYAAETTEIEQLEAAGVTVTTPSDAALAEFKRRSQEAWDTLMPAGSVAEMQALADASKE</sequence>
<keyword evidence="3" id="KW-0574">Periplasm</keyword>
<evidence type="ECO:0000256" key="1">
    <source>
        <dbReference type="ARBA" id="ARBA00004418"/>
    </source>
</evidence>
<reference evidence="5" key="1">
    <citation type="submission" date="2022-07" db="EMBL/GenBank/DDBJ databases">
        <title>Pseudosulfitobacter sp. strain AP-MA-4, whole genome sequence.</title>
        <authorList>
            <person name="Jiang Y."/>
        </authorList>
    </citation>
    <scope>NUCLEOTIDE SEQUENCE</scope>
    <source>
        <strain evidence="5">AP-MA-4</strain>
    </source>
</reference>
<dbReference type="Pfam" id="PF03480">
    <property type="entry name" value="DctP"/>
    <property type="match status" value="1"/>
</dbReference>
<protein>
    <submittedName>
        <fullName evidence="5">TRAP transporter substrate-binding protein</fullName>
    </submittedName>
</protein>
<feature type="chain" id="PRO_5047175496" evidence="4">
    <location>
        <begin position="25"/>
        <end position="330"/>
    </location>
</feature>
<organism evidence="5 6">
    <name type="scientific">Pseudosulfitobacter koreensis</name>
    <dbReference type="NCBI Taxonomy" id="2968472"/>
    <lineage>
        <taxon>Bacteria</taxon>
        <taxon>Pseudomonadati</taxon>
        <taxon>Pseudomonadota</taxon>
        <taxon>Alphaproteobacteria</taxon>
        <taxon>Rhodobacterales</taxon>
        <taxon>Roseobacteraceae</taxon>
        <taxon>Pseudosulfitobacter</taxon>
    </lineage>
</organism>
<proteinExistence type="predicted"/>
<keyword evidence="2 4" id="KW-0732">Signal</keyword>
<dbReference type="EMBL" id="JANKJG010000012">
    <property type="protein sequence ID" value="MCR8827874.1"/>
    <property type="molecule type" value="Genomic_DNA"/>
</dbReference>
<name>A0ABT1Z413_9RHOB</name>
<dbReference type="InterPro" id="IPR018389">
    <property type="entry name" value="DctP_fam"/>
</dbReference>
<dbReference type="CDD" id="cd13603">
    <property type="entry name" value="PBP2_TRAP_Siap_TeaA_like"/>
    <property type="match status" value="1"/>
</dbReference>
<dbReference type="NCBIfam" id="NF037995">
    <property type="entry name" value="TRAP_S1"/>
    <property type="match status" value="1"/>
</dbReference>
<dbReference type="InterPro" id="IPR038404">
    <property type="entry name" value="TRAP_DctP_sf"/>
</dbReference>
<evidence type="ECO:0000256" key="3">
    <source>
        <dbReference type="ARBA" id="ARBA00022764"/>
    </source>
</evidence>
<evidence type="ECO:0000313" key="5">
    <source>
        <dbReference type="EMBL" id="MCR8827874.1"/>
    </source>
</evidence>
<evidence type="ECO:0000256" key="2">
    <source>
        <dbReference type="ARBA" id="ARBA00022729"/>
    </source>
</evidence>
<comment type="subcellular location">
    <subcellularLocation>
        <location evidence="1">Periplasm</location>
    </subcellularLocation>
</comment>
<dbReference type="PANTHER" id="PTHR33376:SF4">
    <property type="entry name" value="SIALIC ACID-BINDING PERIPLASMIC PROTEIN SIAP"/>
    <property type="match status" value="1"/>
</dbReference>
<accession>A0ABT1Z413</accession>
<keyword evidence="6" id="KW-1185">Reference proteome</keyword>
<dbReference type="Proteomes" id="UP001165396">
    <property type="component" value="Unassembled WGS sequence"/>
</dbReference>
<dbReference type="PANTHER" id="PTHR33376">
    <property type="match status" value="1"/>
</dbReference>